<feature type="transmembrane region" description="Helical" evidence="9">
    <location>
        <begin position="455"/>
        <end position="473"/>
    </location>
</feature>
<organism evidence="11 12">
    <name type="scientific">Iamia majanohamensis</name>
    <dbReference type="NCBI Taxonomy" id="467976"/>
    <lineage>
        <taxon>Bacteria</taxon>
        <taxon>Bacillati</taxon>
        <taxon>Actinomycetota</taxon>
        <taxon>Acidimicrobiia</taxon>
        <taxon>Acidimicrobiales</taxon>
        <taxon>Iamiaceae</taxon>
        <taxon>Iamia</taxon>
    </lineage>
</organism>
<feature type="transmembrane region" description="Helical" evidence="9">
    <location>
        <begin position="187"/>
        <end position="207"/>
    </location>
</feature>
<dbReference type="Proteomes" id="UP001216390">
    <property type="component" value="Chromosome"/>
</dbReference>
<feature type="transmembrane region" description="Helical" evidence="9">
    <location>
        <begin position="156"/>
        <end position="175"/>
    </location>
</feature>
<dbReference type="Pfam" id="PF13231">
    <property type="entry name" value="PMT_2"/>
    <property type="match status" value="1"/>
</dbReference>
<feature type="transmembrane region" description="Helical" evidence="9">
    <location>
        <begin position="404"/>
        <end position="422"/>
    </location>
</feature>
<keyword evidence="5 9" id="KW-0812">Transmembrane</keyword>
<feature type="domain" description="Glycosyltransferase RgtA/B/C/D-like" evidence="10">
    <location>
        <begin position="138"/>
        <end position="273"/>
    </location>
</feature>
<feature type="transmembrane region" description="Helical" evidence="9">
    <location>
        <begin position="429"/>
        <end position="449"/>
    </location>
</feature>
<evidence type="ECO:0000256" key="9">
    <source>
        <dbReference type="SAM" id="Phobius"/>
    </source>
</evidence>
<comment type="subcellular location">
    <subcellularLocation>
        <location evidence="1">Cell membrane</location>
        <topology evidence="1">Multi-pass membrane protein</topology>
    </subcellularLocation>
</comment>
<gene>
    <name evidence="11" type="ORF">PO878_07635</name>
</gene>
<sequence>MTSTVDDRGADPLGPDLGGVLAAPALLRRTAPEVPAGAVPGRADPALAEGAAPPGGPDAADPTAGRDDEARRARRTATRRYVALLALPLLAGAALRLVLALGDQVITNDASAYLQSGRNLVEGRGFVRAPGTPELHFPPGTPLLLGGTWRLTGSPLVALTSVTFLASTLCLLPLAGLARRLGGDRAGVAACWVGALAPGLTVVPVNAGGGSEALHLLFLLTLLWLVATLRSREGLGVWATAAGAGLAAGALYLTRPEGLLLVLPVLAAVVLTSGVVGDLRRREVTVRGLLRRLAPAGVVLAVLAACMAPYVVHLHRHTGSWELTAKSQDANIEAWRAVADGDRRARDRVLYELDDSGLGLVERSTSLPGLVADDPGGYAGIVGTNGVQLWSEYVAPRPSTGSSFPSWVLLPLPLLGVALWGARRHRRDPVVLALVAVAALATATCVGFFVQSRYLVPATGALCVLAGLGLAGLRPRWRVGAAAVAALLLTVPLVTEVGRDPGVFATREPVEHQVAGEWLARNTAADSRVMTRSLVTAFYAQRLALAPPFASLDETLRYARHHGVDHLVVDEFLMYRFRPQLTPLLGPGPWPGLRLEHAFHERGRLTRIFALDPAPTSDSPDPPPLGFVGDG</sequence>
<dbReference type="GO" id="GO:0009103">
    <property type="term" value="P:lipopolysaccharide biosynthetic process"/>
    <property type="evidence" value="ECO:0007669"/>
    <property type="project" value="UniProtKB-ARBA"/>
</dbReference>
<keyword evidence="3 11" id="KW-0328">Glycosyltransferase</keyword>
<dbReference type="InterPro" id="IPR038731">
    <property type="entry name" value="RgtA/B/C-like"/>
</dbReference>
<evidence type="ECO:0000313" key="12">
    <source>
        <dbReference type="Proteomes" id="UP001216390"/>
    </source>
</evidence>
<evidence type="ECO:0000313" key="11">
    <source>
        <dbReference type="EMBL" id="WCO68599.1"/>
    </source>
</evidence>
<dbReference type="EMBL" id="CP116942">
    <property type="protein sequence ID" value="WCO68599.1"/>
    <property type="molecule type" value="Genomic_DNA"/>
</dbReference>
<feature type="transmembrane region" description="Helical" evidence="9">
    <location>
        <begin position="213"/>
        <end position="229"/>
    </location>
</feature>
<dbReference type="GO" id="GO:0005886">
    <property type="term" value="C:plasma membrane"/>
    <property type="evidence" value="ECO:0007669"/>
    <property type="project" value="UniProtKB-SubCell"/>
</dbReference>
<feature type="transmembrane region" description="Helical" evidence="9">
    <location>
        <begin position="236"/>
        <end position="253"/>
    </location>
</feature>
<keyword evidence="7 9" id="KW-0472">Membrane</keyword>
<evidence type="ECO:0000256" key="7">
    <source>
        <dbReference type="ARBA" id="ARBA00023136"/>
    </source>
</evidence>
<evidence type="ECO:0000256" key="4">
    <source>
        <dbReference type="ARBA" id="ARBA00022679"/>
    </source>
</evidence>
<evidence type="ECO:0000256" key="1">
    <source>
        <dbReference type="ARBA" id="ARBA00004651"/>
    </source>
</evidence>
<dbReference type="RefSeq" id="WP_272738115.1">
    <property type="nucleotide sequence ID" value="NZ_CP116942.1"/>
</dbReference>
<dbReference type="InterPro" id="IPR050297">
    <property type="entry name" value="LipidA_mod_glycosyltrf_83"/>
</dbReference>
<feature type="transmembrane region" description="Helical" evidence="9">
    <location>
        <begin position="259"/>
        <end position="277"/>
    </location>
</feature>
<dbReference type="PANTHER" id="PTHR33908:SF11">
    <property type="entry name" value="MEMBRANE PROTEIN"/>
    <property type="match status" value="1"/>
</dbReference>
<feature type="region of interest" description="Disordered" evidence="8">
    <location>
        <begin position="33"/>
        <end position="73"/>
    </location>
</feature>
<feature type="transmembrane region" description="Helical" evidence="9">
    <location>
        <begin position="289"/>
        <end position="312"/>
    </location>
</feature>
<feature type="region of interest" description="Disordered" evidence="8">
    <location>
        <begin position="611"/>
        <end position="631"/>
    </location>
</feature>
<evidence type="ECO:0000256" key="5">
    <source>
        <dbReference type="ARBA" id="ARBA00022692"/>
    </source>
</evidence>
<protein>
    <submittedName>
        <fullName evidence="11">Glycosyltransferase family 39 protein</fullName>
        <ecNumber evidence="11">2.4.-.-</ecNumber>
    </submittedName>
</protein>
<evidence type="ECO:0000256" key="3">
    <source>
        <dbReference type="ARBA" id="ARBA00022676"/>
    </source>
</evidence>
<evidence type="ECO:0000256" key="6">
    <source>
        <dbReference type="ARBA" id="ARBA00022989"/>
    </source>
</evidence>
<feature type="compositionally biased region" description="Low complexity" evidence="8">
    <location>
        <begin position="41"/>
        <end position="63"/>
    </location>
</feature>
<keyword evidence="4 11" id="KW-0808">Transferase</keyword>
<proteinExistence type="predicted"/>
<dbReference type="PANTHER" id="PTHR33908">
    <property type="entry name" value="MANNOSYLTRANSFERASE YKCB-RELATED"/>
    <property type="match status" value="1"/>
</dbReference>
<dbReference type="GO" id="GO:0016763">
    <property type="term" value="F:pentosyltransferase activity"/>
    <property type="evidence" value="ECO:0007669"/>
    <property type="project" value="TreeGrafter"/>
</dbReference>
<keyword evidence="6 9" id="KW-1133">Transmembrane helix</keyword>
<reference evidence="11" key="1">
    <citation type="submission" date="2023-01" db="EMBL/GenBank/DDBJ databases">
        <title>The diversity of Class Acidimicrobiia in South China Sea sediment environments and the proposal of Iamia marina sp. nov., a novel species of the genus Iamia.</title>
        <authorList>
            <person name="He Y."/>
            <person name="Tian X."/>
        </authorList>
    </citation>
    <scope>NUCLEOTIDE SEQUENCE</scope>
    <source>
        <strain evidence="11">DSM 19957</strain>
    </source>
</reference>
<feature type="transmembrane region" description="Helical" evidence="9">
    <location>
        <begin position="81"/>
        <end position="101"/>
    </location>
</feature>
<evidence type="ECO:0000259" key="10">
    <source>
        <dbReference type="Pfam" id="PF13231"/>
    </source>
</evidence>
<dbReference type="AlphaFoldDB" id="A0AAE9Y870"/>
<keyword evidence="12" id="KW-1185">Reference proteome</keyword>
<name>A0AAE9Y870_9ACTN</name>
<dbReference type="EC" id="2.4.-.-" evidence="11"/>
<evidence type="ECO:0000256" key="2">
    <source>
        <dbReference type="ARBA" id="ARBA00022475"/>
    </source>
</evidence>
<dbReference type="KEGG" id="ima:PO878_07635"/>
<accession>A0AAE9Y870</accession>
<evidence type="ECO:0000256" key="8">
    <source>
        <dbReference type="SAM" id="MobiDB-lite"/>
    </source>
</evidence>
<keyword evidence="2" id="KW-1003">Cell membrane</keyword>